<reference evidence="4" key="1">
    <citation type="submission" date="2018-02" db="EMBL/GenBank/DDBJ databases">
        <authorList>
            <person name="Hausmann B."/>
        </authorList>
    </citation>
    <scope>NUCLEOTIDE SEQUENCE [LARGE SCALE GENOMIC DNA]</scope>
    <source>
        <strain evidence="4">Peat soil MAG SbA1</strain>
    </source>
</reference>
<name>A0A2U3K569_9BACT</name>
<dbReference type="AlphaFoldDB" id="A0A2U3K569"/>
<evidence type="ECO:0000313" key="4">
    <source>
        <dbReference type="Proteomes" id="UP000238701"/>
    </source>
</evidence>
<dbReference type="GO" id="GO:0008239">
    <property type="term" value="F:dipeptidyl-peptidase activity"/>
    <property type="evidence" value="ECO:0007669"/>
    <property type="project" value="TreeGrafter"/>
</dbReference>
<dbReference type="EMBL" id="OMOD01000038">
    <property type="protein sequence ID" value="SPF34727.1"/>
    <property type="molecule type" value="Genomic_DNA"/>
</dbReference>
<evidence type="ECO:0000313" key="3">
    <source>
        <dbReference type="EMBL" id="SPF34727.1"/>
    </source>
</evidence>
<keyword evidence="2 3" id="KW-0378">Hydrolase</keyword>
<dbReference type="PANTHER" id="PTHR23422">
    <property type="entry name" value="DIPEPTIDYL PEPTIDASE III-RELATED"/>
    <property type="match status" value="1"/>
</dbReference>
<proteinExistence type="predicted"/>
<dbReference type="PANTHER" id="PTHR23422:SF9">
    <property type="entry name" value="ZN-DEPENDENT HYDROLASE"/>
    <property type="match status" value="1"/>
</dbReference>
<organism evidence="3 4">
    <name type="scientific">Candidatus Sulfotelmatobacter kueseliae</name>
    <dbReference type="NCBI Taxonomy" id="2042962"/>
    <lineage>
        <taxon>Bacteria</taxon>
        <taxon>Pseudomonadati</taxon>
        <taxon>Acidobacteriota</taxon>
        <taxon>Terriglobia</taxon>
        <taxon>Terriglobales</taxon>
        <taxon>Candidatus Korobacteraceae</taxon>
        <taxon>Candidatus Sulfotelmatobacter</taxon>
    </lineage>
</organism>
<gene>
    <name evidence="3" type="ORF">SBA1_1320010</name>
</gene>
<sequence length="574" mass="64430">MKKFGWMHYGPVLFFILLMPTFGTAQQKKTRAMTGSAAKGGAPADLKVAADLGQWLAKFQHVRMPFQTAGLTAREQQLVRKLVEACGYLESIYWRQSDAEGLTLYQSLGSSRNRRDIELRTYLRINASRFDLLDQDRPFVGTEPAPPGRGFYPANLTRDQVEQYVKQHPEQKAAIYNQFTIVRWNEGKLEAVPYRIAFRAFLEPAAQALRAAANLSDDAAFAQFLQLRADALLSDDYFPSDLAWLELKNPKFDIVFAPYETYLDGLLGVKGSYGAAVMVRNERESKKLELFQKYVPQIQDALPLAAEDRPSKQGLETPMEVMDTPFRAGDLTHGYQAVADNLPNDPRVHEQKGSKKLFFKNFMDARVNYIILPVARKLMEPKQAAKVSGEGYLLGTIMHEICHGLGPAFARTAAGKVSIREAIGPGFSGLEEAKADVTGMFGLKWLVDHDALPKAKLEEYYASYVGELFRTVRFGTAEAHGQAEMMEFNYLSERGAIQRNTNGRYSIDYEKIPGAVADLAKELLEIEATGDRARAENWFKKYDTMPEELKVSLKAVANVPVDIDPVFSFAERVK</sequence>
<evidence type="ECO:0000256" key="2">
    <source>
        <dbReference type="ARBA" id="ARBA00022801"/>
    </source>
</evidence>
<evidence type="ECO:0000256" key="1">
    <source>
        <dbReference type="ARBA" id="ARBA00022723"/>
    </source>
</evidence>
<accession>A0A2U3K569</accession>
<keyword evidence="1" id="KW-0479">Metal-binding</keyword>
<dbReference type="GO" id="GO:0046872">
    <property type="term" value="F:metal ion binding"/>
    <property type="evidence" value="ECO:0007669"/>
    <property type="project" value="UniProtKB-KW"/>
</dbReference>
<protein>
    <submittedName>
        <fullName evidence="3">Zn-dependent hydrolase</fullName>
    </submittedName>
</protein>
<dbReference type="Gene3D" id="3.30.540.30">
    <property type="match status" value="1"/>
</dbReference>
<dbReference type="GO" id="GO:0005737">
    <property type="term" value="C:cytoplasm"/>
    <property type="evidence" value="ECO:0007669"/>
    <property type="project" value="TreeGrafter"/>
</dbReference>
<dbReference type="Proteomes" id="UP000238701">
    <property type="component" value="Unassembled WGS sequence"/>
</dbReference>
<dbReference type="InterPro" id="IPR039461">
    <property type="entry name" value="Peptidase_M49"/>
</dbReference>